<dbReference type="Proteomes" id="UP000298652">
    <property type="component" value="Chromosome 3"/>
</dbReference>
<dbReference type="Gramene" id="TKW29419">
    <property type="protein sequence ID" value="TKW29419"/>
    <property type="gene ID" value="SEVIR_3G393250v2"/>
</dbReference>
<evidence type="ECO:0000313" key="1">
    <source>
        <dbReference type="EMBL" id="TKW29419.1"/>
    </source>
</evidence>
<evidence type="ECO:0000313" key="2">
    <source>
        <dbReference type="Proteomes" id="UP000298652"/>
    </source>
</evidence>
<organism evidence="1 2">
    <name type="scientific">Setaria viridis</name>
    <name type="common">Green bristlegrass</name>
    <name type="synonym">Setaria italica subsp. viridis</name>
    <dbReference type="NCBI Taxonomy" id="4556"/>
    <lineage>
        <taxon>Eukaryota</taxon>
        <taxon>Viridiplantae</taxon>
        <taxon>Streptophyta</taxon>
        <taxon>Embryophyta</taxon>
        <taxon>Tracheophyta</taxon>
        <taxon>Spermatophyta</taxon>
        <taxon>Magnoliopsida</taxon>
        <taxon>Liliopsida</taxon>
        <taxon>Poales</taxon>
        <taxon>Poaceae</taxon>
        <taxon>PACMAD clade</taxon>
        <taxon>Panicoideae</taxon>
        <taxon>Panicodae</taxon>
        <taxon>Paniceae</taxon>
        <taxon>Cenchrinae</taxon>
        <taxon>Setaria</taxon>
    </lineage>
</organism>
<name>A0A4U6VNW4_SETVI</name>
<reference evidence="1" key="1">
    <citation type="submission" date="2019-03" db="EMBL/GenBank/DDBJ databases">
        <title>WGS assembly of Setaria viridis.</title>
        <authorList>
            <person name="Huang P."/>
            <person name="Jenkins J."/>
            <person name="Grimwood J."/>
            <person name="Barry K."/>
            <person name="Healey A."/>
            <person name="Mamidi S."/>
            <person name="Sreedasyam A."/>
            <person name="Shu S."/>
            <person name="Feldman M."/>
            <person name="Wu J."/>
            <person name="Yu Y."/>
            <person name="Chen C."/>
            <person name="Johnson J."/>
            <person name="Rokhsar D."/>
            <person name="Baxter I."/>
            <person name="Schmutz J."/>
            <person name="Brutnell T."/>
            <person name="Kellogg E."/>
        </authorList>
    </citation>
    <scope>NUCLEOTIDE SEQUENCE [LARGE SCALE GENOMIC DNA]</scope>
</reference>
<protein>
    <submittedName>
        <fullName evidence="1">Uncharacterized protein</fullName>
    </submittedName>
</protein>
<keyword evidence="2" id="KW-1185">Reference proteome</keyword>
<sequence>MMLRARCPHWRGLQEGAERHEAGINPSILFCATCSSRKQQPLPSPTLE</sequence>
<dbReference type="AlphaFoldDB" id="A0A4U6VNW4"/>
<dbReference type="EMBL" id="CM016554">
    <property type="protein sequence ID" value="TKW29419.1"/>
    <property type="molecule type" value="Genomic_DNA"/>
</dbReference>
<gene>
    <name evidence="1" type="ORF">SEVIR_3G393250v2</name>
</gene>
<accession>A0A4U6VNW4</accession>
<proteinExistence type="predicted"/>